<dbReference type="EnsemblMetazoa" id="PPA45497.1">
    <property type="protein sequence ID" value="PPA45497.1"/>
    <property type="gene ID" value="WBGene00283866"/>
</dbReference>
<feature type="compositionally biased region" description="Basic and acidic residues" evidence="1">
    <location>
        <begin position="44"/>
        <end position="60"/>
    </location>
</feature>
<name>A0A2A6C2H3_PRIPA</name>
<sequence>MESLIYPSCTNTDEDSTMRDERGREKTVGGRRREEGVLVSTFSGRKERSNDEIELDMKNEEENDDNRVTSVDSDSSD</sequence>
<keyword evidence="3" id="KW-1185">Reference proteome</keyword>
<reference evidence="3" key="1">
    <citation type="journal article" date="2008" name="Nat. Genet.">
        <title>The Pristionchus pacificus genome provides a unique perspective on nematode lifestyle and parasitism.</title>
        <authorList>
            <person name="Dieterich C."/>
            <person name="Clifton S.W."/>
            <person name="Schuster L.N."/>
            <person name="Chinwalla A."/>
            <person name="Delehaunty K."/>
            <person name="Dinkelacker I."/>
            <person name="Fulton L."/>
            <person name="Fulton R."/>
            <person name="Godfrey J."/>
            <person name="Minx P."/>
            <person name="Mitreva M."/>
            <person name="Roeseler W."/>
            <person name="Tian H."/>
            <person name="Witte H."/>
            <person name="Yang S.P."/>
            <person name="Wilson R.K."/>
            <person name="Sommer R.J."/>
        </authorList>
    </citation>
    <scope>NUCLEOTIDE SEQUENCE [LARGE SCALE GENOMIC DNA]</scope>
    <source>
        <strain evidence="3">PS312</strain>
    </source>
</reference>
<protein>
    <submittedName>
        <fullName evidence="2">Uncharacterized protein</fullName>
    </submittedName>
</protein>
<feature type="region of interest" description="Disordered" evidence="1">
    <location>
        <begin position="1"/>
        <end position="77"/>
    </location>
</feature>
<organism evidence="2 3">
    <name type="scientific">Pristionchus pacificus</name>
    <name type="common">Parasitic nematode worm</name>
    <dbReference type="NCBI Taxonomy" id="54126"/>
    <lineage>
        <taxon>Eukaryota</taxon>
        <taxon>Metazoa</taxon>
        <taxon>Ecdysozoa</taxon>
        <taxon>Nematoda</taxon>
        <taxon>Chromadorea</taxon>
        <taxon>Rhabditida</taxon>
        <taxon>Rhabditina</taxon>
        <taxon>Diplogasteromorpha</taxon>
        <taxon>Diplogasteroidea</taxon>
        <taxon>Neodiplogasteridae</taxon>
        <taxon>Pristionchus</taxon>
    </lineage>
</organism>
<gene>
    <name evidence="2" type="primary">WBGene00283866</name>
</gene>
<dbReference type="AlphaFoldDB" id="A0A2A6C2H3"/>
<evidence type="ECO:0000256" key="1">
    <source>
        <dbReference type="SAM" id="MobiDB-lite"/>
    </source>
</evidence>
<accession>A0A2A6C2H3</accession>
<evidence type="ECO:0000313" key="2">
    <source>
        <dbReference type="EnsemblMetazoa" id="PPA45497.1"/>
    </source>
</evidence>
<feature type="compositionally biased region" description="Basic and acidic residues" evidence="1">
    <location>
        <begin position="16"/>
        <end position="36"/>
    </location>
</feature>
<proteinExistence type="predicted"/>
<evidence type="ECO:0000313" key="3">
    <source>
        <dbReference type="Proteomes" id="UP000005239"/>
    </source>
</evidence>
<reference evidence="2" key="2">
    <citation type="submission" date="2022-06" db="UniProtKB">
        <authorList>
            <consortium name="EnsemblMetazoa"/>
        </authorList>
    </citation>
    <scope>IDENTIFICATION</scope>
    <source>
        <strain evidence="2">PS312</strain>
    </source>
</reference>
<feature type="compositionally biased region" description="Polar residues" evidence="1">
    <location>
        <begin position="68"/>
        <end position="77"/>
    </location>
</feature>
<dbReference type="Proteomes" id="UP000005239">
    <property type="component" value="Unassembled WGS sequence"/>
</dbReference>
<accession>A0A8R1ZAP4</accession>